<protein>
    <submittedName>
        <fullName evidence="1">Uncharacterized protein</fullName>
    </submittedName>
</protein>
<dbReference type="Proteomes" id="UP000288127">
    <property type="component" value="Unassembled WGS sequence"/>
</dbReference>
<comment type="caution">
    <text evidence="1">The sequence shown here is derived from an EMBL/GenBank/DDBJ whole genome shotgun (WGS) entry which is preliminary data.</text>
</comment>
<keyword evidence="2" id="KW-1185">Reference proteome</keyword>
<organism evidence="1 2">
    <name type="scientific">Pseudidiomarina marina</name>
    <dbReference type="NCBI Taxonomy" id="502366"/>
    <lineage>
        <taxon>Bacteria</taxon>
        <taxon>Pseudomonadati</taxon>
        <taxon>Pseudomonadota</taxon>
        <taxon>Gammaproteobacteria</taxon>
        <taxon>Alteromonadales</taxon>
        <taxon>Idiomarinaceae</taxon>
        <taxon>Pseudidiomarina</taxon>
    </lineage>
</organism>
<gene>
    <name evidence="1" type="ORF">CWI76_10970</name>
</gene>
<dbReference type="EMBL" id="PIPZ01000005">
    <property type="protein sequence ID" value="RUO58638.1"/>
    <property type="molecule type" value="Genomic_DNA"/>
</dbReference>
<reference evidence="2" key="1">
    <citation type="journal article" date="2018" name="Front. Microbiol.">
        <title>Genome-Based Analysis Reveals the Taxonomy and Diversity of the Family Idiomarinaceae.</title>
        <authorList>
            <person name="Liu Y."/>
            <person name="Lai Q."/>
            <person name="Shao Z."/>
        </authorList>
    </citation>
    <scope>NUCLEOTIDE SEQUENCE [LARGE SCALE GENOMIC DNA]</scope>
    <source>
        <strain evidence="2">PIM1</strain>
    </source>
</reference>
<proteinExistence type="predicted"/>
<dbReference type="AlphaFoldDB" id="A0A432YCA5"/>
<name>A0A432YCA5_9GAMM</name>
<evidence type="ECO:0000313" key="1">
    <source>
        <dbReference type="EMBL" id="RUO58638.1"/>
    </source>
</evidence>
<evidence type="ECO:0000313" key="2">
    <source>
        <dbReference type="Proteomes" id="UP000288127"/>
    </source>
</evidence>
<accession>A0A432YCA5</accession>
<sequence>MVLAIYEIADRIGNEIETDVILITSVFERIADLTEYGRVFLRISFTRAIIVPFNGNVVDIMVLFGGGKFE</sequence>